<proteinExistence type="predicted"/>
<dbReference type="EMBL" id="AM478181">
    <property type="protein sequence ID" value="CAN83800.1"/>
    <property type="molecule type" value="Genomic_DNA"/>
</dbReference>
<dbReference type="CDD" id="cd09272">
    <property type="entry name" value="RNase_HI_RT_Ty1"/>
    <property type="match status" value="1"/>
</dbReference>
<dbReference type="SUPFAM" id="SSF53098">
    <property type="entry name" value="Ribonuclease H-like"/>
    <property type="match status" value="1"/>
</dbReference>
<evidence type="ECO:0000313" key="2">
    <source>
        <dbReference type="EMBL" id="CAN83800.1"/>
    </source>
</evidence>
<dbReference type="Pfam" id="PF12862">
    <property type="entry name" value="ANAPC5"/>
    <property type="match status" value="1"/>
</dbReference>
<dbReference type="PANTHER" id="PTHR11439">
    <property type="entry name" value="GAG-POL-RELATED RETROTRANSPOSON"/>
    <property type="match status" value="1"/>
</dbReference>
<dbReference type="InterPro" id="IPR026000">
    <property type="entry name" value="Apc5_dom"/>
</dbReference>
<gene>
    <name evidence="2" type="ORF">VITISV_033273</name>
</gene>
<accession>A5C0V1</accession>
<dbReference type="AlphaFoldDB" id="A5C0V1"/>
<dbReference type="GO" id="GO:0003676">
    <property type="term" value="F:nucleic acid binding"/>
    <property type="evidence" value="ECO:0007669"/>
    <property type="project" value="InterPro"/>
</dbReference>
<organism evidence="2">
    <name type="scientific">Vitis vinifera</name>
    <name type="common">Grape</name>
    <dbReference type="NCBI Taxonomy" id="29760"/>
    <lineage>
        <taxon>Eukaryota</taxon>
        <taxon>Viridiplantae</taxon>
        <taxon>Streptophyta</taxon>
        <taxon>Embryophyta</taxon>
        <taxon>Tracheophyta</taxon>
        <taxon>Spermatophyta</taxon>
        <taxon>Magnoliopsida</taxon>
        <taxon>eudicotyledons</taxon>
        <taxon>Gunneridae</taxon>
        <taxon>Pentapetalae</taxon>
        <taxon>rosids</taxon>
        <taxon>Vitales</taxon>
        <taxon>Vitaceae</taxon>
        <taxon>Viteae</taxon>
        <taxon>Vitis</taxon>
    </lineage>
</organism>
<protein>
    <recommendedName>
        <fullName evidence="1">Anaphase-promoting complex subunit 5 domain-containing protein</fullName>
    </recommendedName>
</protein>
<dbReference type="PANTHER" id="PTHR11439:SF440">
    <property type="entry name" value="INTEGRASE CATALYTIC DOMAIN-CONTAINING PROTEIN"/>
    <property type="match status" value="1"/>
</dbReference>
<dbReference type="ExpressionAtlas" id="A5C0V1">
    <property type="expression patterns" value="baseline"/>
</dbReference>
<dbReference type="Gene3D" id="3.30.420.10">
    <property type="entry name" value="Ribonuclease H-like superfamily/Ribonuclease H"/>
    <property type="match status" value="1"/>
</dbReference>
<dbReference type="InterPro" id="IPR012337">
    <property type="entry name" value="RNaseH-like_sf"/>
</dbReference>
<name>A5C0V1_VITVI</name>
<sequence>MDVLGRPLHKFFKTFLHTLALWWVTCQNLFMGRLVVGKSTIVFTITNLCCNHIDLEIEDFKRLMFSLTPVHLSPISVDSRGAEGFDFVQPTSSASNSFGRYEIALLCLGMMHFHFGHPKQALEVLTEAVRVSQQHVQRPLLSFGPKASMKLKTCPVNVCKELRLSSHLISEFGPDSSIMITDGAFSTAWLKNLQKPMGSLVLSLENASGANSNAYNFCAQPNSIPGSVLQLLGSSYLLWATAWEIYGRKLDVESFHSEVCELAKHKCLTFSISNKRSSEPFHLIRSEIWGPSLVLNISKAHWFVFFIDDCTKVSWIFLLKHKSYVSFILPNFRNMIKNQFSVAIKRFRSDNAKDYFKLHTFIMKGRIPLRKIKDRDSCFIDPFFIPKVFDPVSISLIDRIDPLKVFNPISVPSFESVSPKLSIEPTLENKMIGKVYSRKKVAVFRLIQVQESESTFGNEYLKGSLRNDILFKPNLILVLEAYTDAYYIRSVIDRKSTIEYCTFFGGNLVAGRSEKQSLVARSNVEVEFRTMAQGVCELLWLKIILEDLKIKWDDPMRLYYDNQCAISIAHNLVQHD</sequence>
<evidence type="ECO:0000259" key="1">
    <source>
        <dbReference type="Pfam" id="PF12862"/>
    </source>
</evidence>
<feature type="domain" description="Anaphase-promoting complex subunit 5" evidence="1">
    <location>
        <begin position="85"/>
        <end position="143"/>
    </location>
</feature>
<dbReference type="InterPro" id="IPR036397">
    <property type="entry name" value="RNaseH_sf"/>
</dbReference>
<reference evidence="2" key="1">
    <citation type="journal article" date="2007" name="PLoS ONE">
        <title>The first genome sequence of an elite grapevine cultivar (Pinot noir Vitis vinifera L.): coping with a highly heterozygous genome.</title>
        <authorList>
            <person name="Velasco R."/>
            <person name="Zharkikh A."/>
            <person name="Troggio M."/>
            <person name="Cartwright D.A."/>
            <person name="Cestaro A."/>
            <person name="Pruss D."/>
            <person name="Pindo M."/>
            <person name="FitzGerald L.M."/>
            <person name="Vezzulli S."/>
            <person name="Reid J."/>
            <person name="Malacarne G."/>
            <person name="Iliev D."/>
            <person name="Coppola G."/>
            <person name="Wardell B."/>
            <person name="Micheletti D."/>
            <person name="Macalma T."/>
            <person name="Facci M."/>
            <person name="Mitchell J.T."/>
            <person name="Perazzolli M."/>
            <person name="Eldredge G."/>
            <person name="Gatto P."/>
            <person name="Oyzerski R."/>
            <person name="Moretto M."/>
            <person name="Gutin N."/>
            <person name="Stefanini M."/>
            <person name="Chen Y."/>
            <person name="Segala C."/>
            <person name="Davenport C."/>
            <person name="Dematte L."/>
            <person name="Mraz A."/>
            <person name="Battilana J."/>
            <person name="Stormo K."/>
            <person name="Costa F."/>
            <person name="Tao Q."/>
            <person name="Si-Ammour A."/>
            <person name="Harkins T."/>
            <person name="Lackey A."/>
            <person name="Perbost C."/>
            <person name="Taillon B."/>
            <person name="Stella A."/>
            <person name="Solovyev V."/>
            <person name="Fawcett J.A."/>
            <person name="Sterck L."/>
            <person name="Vandepoele K."/>
            <person name="Grando S.M."/>
            <person name="Toppo S."/>
            <person name="Moser C."/>
            <person name="Lanchbury J."/>
            <person name="Bogden R."/>
            <person name="Skolnick M."/>
            <person name="Sgaramella V."/>
            <person name="Bhatnagar S.K."/>
            <person name="Fontana P."/>
            <person name="Gutin A."/>
            <person name="Van de Peer Y."/>
            <person name="Salamini F."/>
            <person name="Viola R."/>
        </authorList>
    </citation>
    <scope>NUCLEOTIDE SEQUENCE</scope>
</reference>